<dbReference type="Proteomes" id="UP000094565">
    <property type="component" value="Chromosome 2"/>
</dbReference>
<feature type="chain" id="PRO_5008539407" evidence="1">
    <location>
        <begin position="29"/>
        <end position="106"/>
    </location>
</feature>
<evidence type="ECO:0000313" key="3">
    <source>
        <dbReference type="Proteomes" id="UP000094565"/>
    </source>
</evidence>
<gene>
    <name evidence="2" type="ORF">ATY40_BA7502966</name>
</gene>
<dbReference type="EMBL" id="CP014585">
    <property type="protein sequence ID" value="ANZ75921.1"/>
    <property type="molecule type" value="Genomic_DNA"/>
</dbReference>
<feature type="signal peptide" evidence="1">
    <location>
        <begin position="1"/>
        <end position="28"/>
    </location>
</feature>
<sequence length="106" mass="12221">MTDPTNRIACTCNLCIVFTLLFKRAAYGFSCRAACTLVFREASNSCNKRKWLKARDWFPWQEGSYYGICEGMFESRMSSVEKQPAEIIWEEKTVKELILPATTCTK</sequence>
<name>A0A1B2JD88_PICPA</name>
<evidence type="ECO:0000256" key="1">
    <source>
        <dbReference type="SAM" id="SignalP"/>
    </source>
</evidence>
<organism evidence="2 3">
    <name type="scientific">Komagataella pastoris</name>
    <name type="common">Yeast</name>
    <name type="synonym">Pichia pastoris</name>
    <dbReference type="NCBI Taxonomy" id="4922"/>
    <lineage>
        <taxon>Eukaryota</taxon>
        <taxon>Fungi</taxon>
        <taxon>Dikarya</taxon>
        <taxon>Ascomycota</taxon>
        <taxon>Saccharomycotina</taxon>
        <taxon>Pichiomycetes</taxon>
        <taxon>Pichiales</taxon>
        <taxon>Pichiaceae</taxon>
        <taxon>Komagataella</taxon>
    </lineage>
</organism>
<protein>
    <submittedName>
        <fullName evidence="2">BA75_02966T0</fullName>
    </submittedName>
</protein>
<reference evidence="2 3" key="1">
    <citation type="submission" date="2016-02" db="EMBL/GenBank/DDBJ databases">
        <title>Comparative genomic and transcriptomic foundation for Pichia pastoris.</title>
        <authorList>
            <person name="Love K.R."/>
            <person name="Shah K.A."/>
            <person name="Whittaker C.A."/>
            <person name="Wu J."/>
            <person name="Bartlett M.C."/>
            <person name="Ma D."/>
            <person name="Leeson R.L."/>
            <person name="Priest M."/>
            <person name="Young S.K."/>
            <person name="Love J.C."/>
        </authorList>
    </citation>
    <scope>NUCLEOTIDE SEQUENCE [LARGE SCALE GENOMIC DNA]</scope>
    <source>
        <strain evidence="2 3">ATCC 28485</strain>
    </source>
</reference>
<dbReference type="AlphaFoldDB" id="A0A1B2JD88"/>
<evidence type="ECO:0000313" key="2">
    <source>
        <dbReference type="EMBL" id="ANZ75921.1"/>
    </source>
</evidence>
<proteinExistence type="predicted"/>
<keyword evidence="1" id="KW-0732">Signal</keyword>
<keyword evidence="3" id="KW-1185">Reference proteome</keyword>
<accession>A0A1B2JD88</accession>